<dbReference type="AlphaFoldDB" id="F2U4Z6"/>
<feature type="region of interest" description="Disordered" evidence="1">
    <location>
        <begin position="52"/>
        <end position="73"/>
    </location>
</feature>
<accession>F2U4Z6</accession>
<evidence type="ECO:0000256" key="1">
    <source>
        <dbReference type="SAM" id="MobiDB-lite"/>
    </source>
</evidence>
<feature type="compositionally biased region" description="Basic residues" evidence="1">
    <location>
        <begin position="190"/>
        <end position="204"/>
    </location>
</feature>
<organism evidence="3">
    <name type="scientific">Salpingoeca rosetta (strain ATCC 50818 / BSB-021)</name>
    <dbReference type="NCBI Taxonomy" id="946362"/>
    <lineage>
        <taxon>Eukaryota</taxon>
        <taxon>Choanoflagellata</taxon>
        <taxon>Craspedida</taxon>
        <taxon>Salpingoecidae</taxon>
        <taxon>Salpingoeca</taxon>
    </lineage>
</organism>
<feature type="region of interest" description="Disordered" evidence="1">
    <location>
        <begin position="190"/>
        <end position="227"/>
    </location>
</feature>
<sequence>MSDPSDHVVSTPGFKMDLPKFSGSPGTFHAWSIRMKMALKLRGDDVWAAVEAGASSSGGPSSATRSSARRPTAGDHANLTAANLIASTLSGYPLLLFTNGEADVNAGQGWARLKDHYASQDRLRIAELKEAQLHVPCGNLARFFERHMELQQQLQDAGVRQDNEDLFTIHQAAAAGAADAWFTHTAAGRRLHGKRTATQRRKTRLLQQQQQPRTPGTQQWKQQRQQQRQRAPLPWQLSLLWQVWTPCSRVSQEATRQRSNRLHCTGTASTWSRRSNLRRCHSYYTHAAA</sequence>
<reference evidence="2" key="1">
    <citation type="submission" date="2009-08" db="EMBL/GenBank/DDBJ databases">
        <title>Annotation of Salpingoeca rosetta.</title>
        <authorList>
            <consortium name="The Broad Institute Genome Sequencing Platform"/>
            <person name="Russ C."/>
            <person name="Cuomo C."/>
            <person name="Burger G."/>
            <person name="Gray M.W."/>
            <person name="Holland P.W.H."/>
            <person name="King N."/>
            <person name="Lang F.B.F."/>
            <person name="Roger A.J."/>
            <person name="Ruiz-Trillo I."/>
            <person name="Young S.K."/>
            <person name="Zeng Q."/>
            <person name="Gargeya S."/>
            <person name="Alvarado L."/>
            <person name="Berlin A."/>
            <person name="Chapman S.B."/>
            <person name="Chen Z."/>
            <person name="Freedman E."/>
            <person name="Gellesch M."/>
            <person name="Goldberg J."/>
            <person name="Griggs A."/>
            <person name="Gujja S."/>
            <person name="Heilman E."/>
            <person name="Heiman D."/>
            <person name="Howarth C."/>
            <person name="Mehta T."/>
            <person name="Neiman D."/>
            <person name="Pearson M."/>
            <person name="Roberts A."/>
            <person name="Saif S."/>
            <person name="Shea T."/>
            <person name="Shenoy N."/>
            <person name="Sisk P."/>
            <person name="Stolte C."/>
            <person name="Sykes S."/>
            <person name="White J."/>
            <person name="Yandava C."/>
            <person name="Haas B."/>
            <person name="Nusbaum C."/>
            <person name="Birren B."/>
        </authorList>
    </citation>
    <scope>NUCLEOTIDE SEQUENCE [LARGE SCALE GENOMIC DNA]</scope>
    <source>
        <strain evidence="2">ATCC 50818</strain>
    </source>
</reference>
<proteinExistence type="predicted"/>
<feature type="compositionally biased region" description="Low complexity" evidence="1">
    <location>
        <begin position="205"/>
        <end position="227"/>
    </location>
</feature>
<dbReference type="InParanoid" id="F2U4Z6"/>
<dbReference type="RefSeq" id="XP_004995948.1">
    <property type="nucleotide sequence ID" value="XM_004995891.1"/>
</dbReference>
<evidence type="ECO:0000313" key="3">
    <source>
        <dbReference type="Proteomes" id="UP000007799"/>
    </source>
</evidence>
<dbReference type="GeneID" id="16076535"/>
<dbReference type="KEGG" id="sre:PTSG_12006"/>
<protein>
    <submittedName>
        <fullName evidence="2">Uncharacterized protein</fullName>
    </submittedName>
</protein>
<name>F2U4Z6_SALR5</name>
<dbReference type="Proteomes" id="UP000007799">
    <property type="component" value="Unassembled WGS sequence"/>
</dbReference>
<feature type="compositionally biased region" description="Low complexity" evidence="1">
    <location>
        <begin position="52"/>
        <end position="71"/>
    </location>
</feature>
<gene>
    <name evidence="2" type="ORF">PTSG_12006</name>
</gene>
<evidence type="ECO:0000313" key="2">
    <source>
        <dbReference type="EMBL" id="EGD82712.1"/>
    </source>
</evidence>
<keyword evidence="3" id="KW-1185">Reference proteome</keyword>
<dbReference type="EMBL" id="GL832961">
    <property type="protein sequence ID" value="EGD82712.1"/>
    <property type="molecule type" value="Genomic_DNA"/>
</dbReference>